<dbReference type="GeneID" id="70135505"/>
<organism evidence="2 3">
    <name type="scientific">Truncatella angustata</name>
    <dbReference type="NCBI Taxonomy" id="152316"/>
    <lineage>
        <taxon>Eukaryota</taxon>
        <taxon>Fungi</taxon>
        <taxon>Dikarya</taxon>
        <taxon>Ascomycota</taxon>
        <taxon>Pezizomycotina</taxon>
        <taxon>Sordariomycetes</taxon>
        <taxon>Xylariomycetidae</taxon>
        <taxon>Amphisphaeriales</taxon>
        <taxon>Sporocadaceae</taxon>
        <taxon>Truncatella</taxon>
    </lineage>
</organism>
<evidence type="ECO:0000313" key="3">
    <source>
        <dbReference type="Proteomes" id="UP000758603"/>
    </source>
</evidence>
<accession>A0A9P8UQK7</accession>
<feature type="compositionally biased region" description="Polar residues" evidence="1">
    <location>
        <begin position="184"/>
        <end position="201"/>
    </location>
</feature>
<dbReference type="RefSeq" id="XP_045960672.1">
    <property type="nucleotide sequence ID" value="XM_046106614.1"/>
</dbReference>
<sequence>MLRYPPTKISLTLSEVMEFERHRRYRRFLAREDERARSQQEAGTASQLEPQSAIRARSIGQDDKRLEHGDVEIMAGSGDAVLNPNDLTPRRLLDFYTPAALRFDRPGESSSRFHLGSSQIATSDSDILQHTSATAATTFPSLPPPFSASIRIVSSEHLLPSILHNADRVLLKDGSPREPPVTPPRTSSLDRNSPLSCTPLTTGRKRLLRSAVRFVETYVRSPGRGSSSSSSAQSPATIPTGYNRAVRIDAVVHGSGPALRIYNDSLPPAEQPSTPQHLPEARHQSRLQGAYTAPVTRYSHQRIHNSGTVQDQHNRAHSPIGLDTPGFRGLYGGVENADDLTLYQEVLGIQGREGQEVDDNGNPVMNV</sequence>
<name>A0A9P8UQK7_9PEZI</name>
<dbReference type="EMBL" id="JAGPXC010000002">
    <property type="protein sequence ID" value="KAH6656438.1"/>
    <property type="molecule type" value="Genomic_DNA"/>
</dbReference>
<feature type="compositionally biased region" description="Low complexity" evidence="1">
    <location>
        <begin position="220"/>
        <end position="236"/>
    </location>
</feature>
<dbReference type="AlphaFoldDB" id="A0A9P8UQK7"/>
<proteinExistence type="predicted"/>
<feature type="region of interest" description="Disordered" evidence="1">
    <location>
        <begin position="170"/>
        <end position="201"/>
    </location>
</feature>
<feature type="region of interest" description="Disordered" evidence="1">
    <location>
        <begin position="33"/>
        <end position="54"/>
    </location>
</feature>
<dbReference type="OrthoDB" id="3437607at2759"/>
<gene>
    <name evidence="2" type="ORF">BKA67DRAFT_654775</name>
</gene>
<feature type="region of interest" description="Disordered" evidence="1">
    <location>
        <begin position="219"/>
        <end position="238"/>
    </location>
</feature>
<protein>
    <submittedName>
        <fullName evidence="2">Uncharacterized protein</fullName>
    </submittedName>
</protein>
<reference evidence="2" key="1">
    <citation type="journal article" date="2021" name="Nat. Commun.">
        <title>Genetic determinants of endophytism in the Arabidopsis root mycobiome.</title>
        <authorList>
            <person name="Mesny F."/>
            <person name="Miyauchi S."/>
            <person name="Thiergart T."/>
            <person name="Pickel B."/>
            <person name="Atanasova L."/>
            <person name="Karlsson M."/>
            <person name="Huettel B."/>
            <person name="Barry K.W."/>
            <person name="Haridas S."/>
            <person name="Chen C."/>
            <person name="Bauer D."/>
            <person name="Andreopoulos W."/>
            <person name="Pangilinan J."/>
            <person name="LaButti K."/>
            <person name="Riley R."/>
            <person name="Lipzen A."/>
            <person name="Clum A."/>
            <person name="Drula E."/>
            <person name="Henrissat B."/>
            <person name="Kohler A."/>
            <person name="Grigoriev I.V."/>
            <person name="Martin F.M."/>
            <person name="Hacquard S."/>
        </authorList>
    </citation>
    <scope>NUCLEOTIDE SEQUENCE</scope>
    <source>
        <strain evidence="2">MPI-SDFR-AT-0073</strain>
    </source>
</reference>
<evidence type="ECO:0000313" key="2">
    <source>
        <dbReference type="EMBL" id="KAH6656438.1"/>
    </source>
</evidence>
<feature type="region of interest" description="Disordered" evidence="1">
    <location>
        <begin position="264"/>
        <end position="285"/>
    </location>
</feature>
<dbReference type="Proteomes" id="UP000758603">
    <property type="component" value="Unassembled WGS sequence"/>
</dbReference>
<evidence type="ECO:0000256" key="1">
    <source>
        <dbReference type="SAM" id="MobiDB-lite"/>
    </source>
</evidence>
<keyword evidence="3" id="KW-1185">Reference proteome</keyword>
<feature type="compositionally biased region" description="Polar residues" evidence="1">
    <location>
        <begin position="39"/>
        <end position="50"/>
    </location>
</feature>
<comment type="caution">
    <text evidence="2">The sequence shown here is derived from an EMBL/GenBank/DDBJ whole genome shotgun (WGS) entry which is preliminary data.</text>
</comment>